<name>A0A811VIE3_CERCA</name>
<protein>
    <submittedName>
        <fullName evidence="2">(Mediterranean fruit fly) hypothetical protein</fullName>
    </submittedName>
</protein>
<dbReference type="AlphaFoldDB" id="A0A811VIE3"/>
<keyword evidence="3" id="KW-1185">Reference proteome</keyword>
<accession>A0A811VIE3</accession>
<evidence type="ECO:0000256" key="1">
    <source>
        <dbReference type="SAM" id="MobiDB-lite"/>
    </source>
</evidence>
<feature type="compositionally biased region" description="Polar residues" evidence="1">
    <location>
        <begin position="19"/>
        <end position="28"/>
    </location>
</feature>
<comment type="caution">
    <text evidence="2">The sequence shown here is derived from an EMBL/GenBank/DDBJ whole genome shotgun (WGS) entry which is preliminary data.</text>
</comment>
<dbReference type="Proteomes" id="UP000606786">
    <property type="component" value="Unassembled WGS sequence"/>
</dbReference>
<gene>
    <name evidence="2" type="ORF">CCAP1982_LOCUS22974</name>
</gene>
<feature type="region of interest" description="Disordered" evidence="1">
    <location>
        <begin position="1"/>
        <end position="28"/>
    </location>
</feature>
<dbReference type="EMBL" id="CAJHJT010000056">
    <property type="protein sequence ID" value="CAD7015017.1"/>
    <property type="molecule type" value="Genomic_DNA"/>
</dbReference>
<sequence>MLSLSYKAAHKRDHAPATPQYSVEPKNTTTHITETINANEEKESIGSASRDIWDRAAVVKPKIASSMTYAQRRWVPTWFAAHNRCGITFRCTLMASSIDAMSYTKLVVCVEVATATKSPRRKAVKHVCSASQHQTDAGVITNPSACNRKKIVAKVHTYV</sequence>
<evidence type="ECO:0000313" key="2">
    <source>
        <dbReference type="EMBL" id="CAD7015017.1"/>
    </source>
</evidence>
<reference evidence="2" key="1">
    <citation type="submission" date="2020-11" db="EMBL/GenBank/DDBJ databases">
        <authorList>
            <person name="Whitehead M."/>
        </authorList>
    </citation>
    <scope>NUCLEOTIDE SEQUENCE</scope>
    <source>
        <strain evidence="2">EGII</strain>
    </source>
</reference>
<evidence type="ECO:0000313" key="3">
    <source>
        <dbReference type="Proteomes" id="UP000606786"/>
    </source>
</evidence>
<organism evidence="2 3">
    <name type="scientific">Ceratitis capitata</name>
    <name type="common">Mediterranean fruit fly</name>
    <name type="synonym">Tephritis capitata</name>
    <dbReference type="NCBI Taxonomy" id="7213"/>
    <lineage>
        <taxon>Eukaryota</taxon>
        <taxon>Metazoa</taxon>
        <taxon>Ecdysozoa</taxon>
        <taxon>Arthropoda</taxon>
        <taxon>Hexapoda</taxon>
        <taxon>Insecta</taxon>
        <taxon>Pterygota</taxon>
        <taxon>Neoptera</taxon>
        <taxon>Endopterygota</taxon>
        <taxon>Diptera</taxon>
        <taxon>Brachycera</taxon>
        <taxon>Muscomorpha</taxon>
        <taxon>Tephritoidea</taxon>
        <taxon>Tephritidae</taxon>
        <taxon>Ceratitis</taxon>
        <taxon>Ceratitis</taxon>
    </lineage>
</organism>
<proteinExistence type="predicted"/>